<reference evidence="6 7" key="1">
    <citation type="submission" date="2018-06" db="EMBL/GenBank/DDBJ databases">
        <title>Pedobacter endophyticus sp. nov., an endophytic bacterium isolated from a leaf of Triticum aestivum.</title>
        <authorList>
            <person name="Zhang L."/>
        </authorList>
    </citation>
    <scope>NUCLEOTIDE SEQUENCE [LARGE SCALE GENOMIC DNA]</scope>
    <source>
        <strain evidence="6 7">CM134L-2</strain>
    </source>
</reference>
<dbReference type="RefSeq" id="WP_113648986.1">
    <property type="nucleotide sequence ID" value="NZ_QMHN01000007.1"/>
</dbReference>
<sequence>MTKKKIQLVLGSGGARGLAHIGVIESLERDGYEICEVVGCSMGAVVGGLYCAGFLGQYKDWLATLTRGNVFSLVDFTFNTRGFVRGEKIWTLIAKITGNQQIENLKIPFTAVATDMLNMQEVHYQSGDLFAALRSTISIPGVFTPVIDQDTVLVDGGVLNPLPISAIKRREDCAVVAVNINGRNEPLVEQEEAKQKSRNWLQRYWNNSNKNNIPKISFFDLMNTSYDFTQDRLVQLTIQHYQPDLVIEIPRNACGTFDFHKSAQLIELGKKAYEKAKQLKQNSLQKAS</sequence>
<name>A0A443YKX1_9SPHI</name>
<dbReference type="OrthoDB" id="9770965at2"/>
<dbReference type="GO" id="GO:0016042">
    <property type="term" value="P:lipid catabolic process"/>
    <property type="evidence" value="ECO:0007669"/>
    <property type="project" value="UniProtKB-UniRule"/>
</dbReference>
<evidence type="ECO:0000256" key="1">
    <source>
        <dbReference type="ARBA" id="ARBA00022801"/>
    </source>
</evidence>
<keyword evidence="1 4" id="KW-0378">Hydrolase</keyword>
<feature type="short sequence motif" description="DGA/G" evidence="4">
    <location>
        <begin position="155"/>
        <end position="157"/>
    </location>
</feature>
<dbReference type="InterPro" id="IPR002641">
    <property type="entry name" value="PNPLA_dom"/>
</dbReference>
<evidence type="ECO:0000256" key="3">
    <source>
        <dbReference type="ARBA" id="ARBA00023098"/>
    </source>
</evidence>
<evidence type="ECO:0000259" key="5">
    <source>
        <dbReference type="PROSITE" id="PS51635"/>
    </source>
</evidence>
<evidence type="ECO:0000256" key="4">
    <source>
        <dbReference type="PROSITE-ProRule" id="PRU01161"/>
    </source>
</evidence>
<evidence type="ECO:0000313" key="6">
    <source>
        <dbReference type="EMBL" id="RWU04390.1"/>
    </source>
</evidence>
<dbReference type="InterPro" id="IPR016035">
    <property type="entry name" value="Acyl_Trfase/lysoPLipase"/>
</dbReference>
<feature type="active site" description="Nucleophile" evidence="4">
    <location>
        <position position="41"/>
    </location>
</feature>
<feature type="domain" description="PNPLA" evidence="5">
    <location>
        <begin position="8"/>
        <end position="168"/>
    </location>
</feature>
<gene>
    <name evidence="6" type="ORF">DPV69_18915</name>
</gene>
<keyword evidence="7" id="KW-1185">Reference proteome</keyword>
<dbReference type="PROSITE" id="PS51635">
    <property type="entry name" value="PNPLA"/>
    <property type="match status" value="1"/>
</dbReference>
<protein>
    <submittedName>
        <fullName evidence="6">Esterase</fullName>
    </submittedName>
</protein>
<proteinExistence type="predicted"/>
<dbReference type="PANTHER" id="PTHR14226">
    <property type="entry name" value="NEUROPATHY TARGET ESTERASE/SWISS CHEESE D.MELANOGASTER"/>
    <property type="match status" value="1"/>
</dbReference>
<dbReference type="SUPFAM" id="SSF52151">
    <property type="entry name" value="FabD/lysophospholipase-like"/>
    <property type="match status" value="1"/>
</dbReference>
<dbReference type="Gene3D" id="3.40.1090.10">
    <property type="entry name" value="Cytosolic phospholipase A2 catalytic domain"/>
    <property type="match status" value="1"/>
</dbReference>
<accession>A0A443YKX1</accession>
<feature type="short sequence motif" description="GXSXG" evidence="4">
    <location>
        <begin position="39"/>
        <end position="43"/>
    </location>
</feature>
<evidence type="ECO:0000256" key="2">
    <source>
        <dbReference type="ARBA" id="ARBA00022963"/>
    </source>
</evidence>
<keyword evidence="3 4" id="KW-0443">Lipid metabolism</keyword>
<dbReference type="EMBL" id="SAYW01000007">
    <property type="protein sequence ID" value="RWU04390.1"/>
    <property type="molecule type" value="Genomic_DNA"/>
</dbReference>
<comment type="caution">
    <text evidence="6">The sequence shown here is derived from an EMBL/GenBank/DDBJ whole genome shotgun (WGS) entry which is preliminary data.</text>
</comment>
<dbReference type="AlphaFoldDB" id="A0A443YKX1"/>
<dbReference type="InterPro" id="IPR050301">
    <property type="entry name" value="NTE"/>
</dbReference>
<dbReference type="GO" id="GO:0016787">
    <property type="term" value="F:hydrolase activity"/>
    <property type="evidence" value="ECO:0007669"/>
    <property type="project" value="UniProtKB-UniRule"/>
</dbReference>
<keyword evidence="2 4" id="KW-0442">Lipid degradation</keyword>
<dbReference type="PANTHER" id="PTHR14226:SF76">
    <property type="entry name" value="NTE FAMILY PROTEIN RSSA"/>
    <property type="match status" value="1"/>
</dbReference>
<feature type="active site" description="Proton acceptor" evidence="4">
    <location>
        <position position="155"/>
    </location>
</feature>
<evidence type="ECO:0000313" key="7">
    <source>
        <dbReference type="Proteomes" id="UP000284120"/>
    </source>
</evidence>
<comment type="caution">
    <text evidence="4">Lacks conserved residue(s) required for the propagation of feature annotation.</text>
</comment>
<dbReference type="Proteomes" id="UP000284120">
    <property type="component" value="Unassembled WGS sequence"/>
</dbReference>
<dbReference type="Pfam" id="PF01734">
    <property type="entry name" value="Patatin"/>
    <property type="match status" value="1"/>
</dbReference>
<organism evidence="6 7">
    <name type="scientific">Pedobacter chitinilyticus</name>
    <dbReference type="NCBI Taxonomy" id="2233776"/>
    <lineage>
        <taxon>Bacteria</taxon>
        <taxon>Pseudomonadati</taxon>
        <taxon>Bacteroidota</taxon>
        <taxon>Sphingobacteriia</taxon>
        <taxon>Sphingobacteriales</taxon>
        <taxon>Sphingobacteriaceae</taxon>
        <taxon>Pedobacter</taxon>
    </lineage>
</organism>